<protein>
    <submittedName>
        <fullName evidence="1">Uncharacterized protein</fullName>
    </submittedName>
</protein>
<evidence type="ECO:0000313" key="1">
    <source>
        <dbReference type="EMBL" id="KCW71327.1"/>
    </source>
</evidence>
<organism evidence="1">
    <name type="scientific">Eucalyptus grandis</name>
    <name type="common">Flooded gum</name>
    <dbReference type="NCBI Taxonomy" id="71139"/>
    <lineage>
        <taxon>Eukaryota</taxon>
        <taxon>Viridiplantae</taxon>
        <taxon>Streptophyta</taxon>
        <taxon>Embryophyta</taxon>
        <taxon>Tracheophyta</taxon>
        <taxon>Spermatophyta</taxon>
        <taxon>Magnoliopsida</taxon>
        <taxon>eudicotyledons</taxon>
        <taxon>Gunneridae</taxon>
        <taxon>Pentapetalae</taxon>
        <taxon>rosids</taxon>
        <taxon>malvids</taxon>
        <taxon>Myrtales</taxon>
        <taxon>Myrtaceae</taxon>
        <taxon>Myrtoideae</taxon>
        <taxon>Eucalypteae</taxon>
        <taxon>Eucalyptus</taxon>
    </lineage>
</organism>
<reference evidence="1" key="1">
    <citation type="submission" date="2013-07" db="EMBL/GenBank/DDBJ databases">
        <title>The genome of Eucalyptus grandis.</title>
        <authorList>
            <person name="Schmutz J."/>
            <person name="Hayes R."/>
            <person name="Myburg A."/>
            <person name="Tuskan G."/>
            <person name="Grattapaglia D."/>
            <person name="Rokhsar D.S."/>
        </authorList>
    </citation>
    <scope>NUCLEOTIDE SEQUENCE</scope>
    <source>
        <tissue evidence="1">Leaf extractions</tissue>
    </source>
</reference>
<dbReference type="EMBL" id="KK198758">
    <property type="protein sequence ID" value="KCW71327.1"/>
    <property type="molecule type" value="Genomic_DNA"/>
</dbReference>
<dbReference type="Gramene" id="KCW71327">
    <property type="protein sequence ID" value="KCW71327"/>
    <property type="gene ID" value="EUGRSUZ_F04409"/>
</dbReference>
<dbReference type="AlphaFoldDB" id="A0A059BYY1"/>
<dbReference type="InParanoid" id="A0A059BYY1"/>
<gene>
    <name evidence="1" type="ORF">EUGRSUZ_F04409</name>
</gene>
<sequence>MDMIKLLEVRPKSRPASRVMISLDWDIAALVRTNHIPYRRLFVNPIITKKSTGEKKKLKMVFSQILQHQT</sequence>
<name>A0A059BYY1_EUCGR</name>
<accession>A0A059BYY1</accession>
<proteinExistence type="predicted"/>